<dbReference type="InterPro" id="IPR039422">
    <property type="entry name" value="MarR/SlyA-like"/>
</dbReference>
<dbReference type="PANTHER" id="PTHR33164">
    <property type="entry name" value="TRANSCRIPTIONAL REGULATOR, MARR FAMILY"/>
    <property type="match status" value="1"/>
</dbReference>
<dbReference type="InterPro" id="IPR036390">
    <property type="entry name" value="WH_DNA-bd_sf"/>
</dbReference>
<dbReference type="SUPFAM" id="SSF46785">
    <property type="entry name" value="Winged helix' DNA-binding domain"/>
    <property type="match status" value="1"/>
</dbReference>
<dbReference type="GO" id="GO:0006950">
    <property type="term" value="P:response to stress"/>
    <property type="evidence" value="ECO:0007669"/>
    <property type="project" value="TreeGrafter"/>
</dbReference>
<dbReference type="InterPro" id="IPR036388">
    <property type="entry name" value="WH-like_DNA-bd_sf"/>
</dbReference>
<dbReference type="KEGG" id="sen:SACE_0208"/>
<organism evidence="1 2">
    <name type="scientific">Saccharopolyspora erythraea (strain ATCC 11635 / DSM 40517 / JCM 4748 / NBRC 13426 / NCIMB 8594 / NRRL 2338)</name>
    <dbReference type="NCBI Taxonomy" id="405948"/>
    <lineage>
        <taxon>Bacteria</taxon>
        <taxon>Bacillati</taxon>
        <taxon>Actinomycetota</taxon>
        <taxon>Actinomycetes</taxon>
        <taxon>Pseudonocardiales</taxon>
        <taxon>Pseudonocardiaceae</taxon>
        <taxon>Saccharopolyspora</taxon>
    </lineage>
</organism>
<proteinExistence type="predicted"/>
<dbReference type="eggNOG" id="COG1846">
    <property type="taxonomic scope" value="Bacteria"/>
</dbReference>
<accession>A4F686</accession>
<dbReference type="SMART" id="SM00347">
    <property type="entry name" value="HTH_MARR"/>
    <property type="match status" value="1"/>
</dbReference>
<dbReference type="AlphaFoldDB" id="A4F686"/>
<dbReference type="Gene3D" id="1.10.10.10">
    <property type="entry name" value="Winged helix-like DNA-binding domain superfamily/Winged helix DNA-binding domain"/>
    <property type="match status" value="1"/>
</dbReference>
<dbReference type="Proteomes" id="UP000006728">
    <property type="component" value="Chromosome"/>
</dbReference>
<protein>
    <submittedName>
        <fullName evidence="1">Uncharacterized protein</fullName>
    </submittedName>
</protein>
<dbReference type="GO" id="GO:0003700">
    <property type="term" value="F:DNA-binding transcription factor activity"/>
    <property type="evidence" value="ECO:0007669"/>
    <property type="project" value="InterPro"/>
</dbReference>
<dbReference type="STRING" id="405948.SACE_0208"/>
<dbReference type="PROSITE" id="PS50995">
    <property type="entry name" value="HTH_MARR_2"/>
    <property type="match status" value="1"/>
</dbReference>
<gene>
    <name evidence="1" type="ordered locus">SACE_0208</name>
</gene>
<dbReference type="InterPro" id="IPR000835">
    <property type="entry name" value="HTH_MarR-typ"/>
</dbReference>
<evidence type="ECO:0000313" key="2">
    <source>
        <dbReference type="Proteomes" id="UP000006728"/>
    </source>
</evidence>
<dbReference type="HOGENOM" id="CLU_083287_27_8_11"/>
<evidence type="ECO:0000313" key="1">
    <source>
        <dbReference type="EMBL" id="CAL99560.1"/>
    </source>
</evidence>
<sequence>MPLGRLVALTGQRLGRHWHQAVTAHTQLSGTALAALTALAEHDGLTHRDVARHCWVRPATLTPVVDALAADGLLSRKRDLSDRRAVRLCITAAGRQALREALEGVGARFRAIAPPTTPEEEAVIRAYLLTILDGLDAVEATEAREGSSDVCG</sequence>
<dbReference type="EMBL" id="AM420293">
    <property type="protein sequence ID" value="CAL99560.1"/>
    <property type="molecule type" value="Genomic_DNA"/>
</dbReference>
<name>A4F686_SACEN</name>
<reference evidence="1 2" key="1">
    <citation type="journal article" date="2007" name="Nat. Biotechnol.">
        <title>Complete genome sequence of the erythromycin-producing bacterium Saccharopolyspora erythraea NRRL23338.</title>
        <authorList>
            <person name="Oliynyk M."/>
            <person name="Samborskyy M."/>
            <person name="Lester J.B."/>
            <person name="Mironenko T."/>
            <person name="Scott N."/>
            <person name="Dickens S."/>
            <person name="Haydock S.F."/>
            <person name="Leadlay P.F."/>
        </authorList>
    </citation>
    <scope>NUCLEOTIDE SEQUENCE [LARGE SCALE GENOMIC DNA]</scope>
    <source>
        <strain evidence="2">ATCC 11635 / DSM 40517 / JCM 4748 / NBRC 13426 / NCIMB 8594 / NRRL 2338</strain>
    </source>
</reference>
<dbReference type="Pfam" id="PF01047">
    <property type="entry name" value="MarR"/>
    <property type="match status" value="1"/>
</dbReference>
<dbReference type="OrthoDB" id="4404499at2"/>
<keyword evidence="2" id="KW-1185">Reference proteome</keyword>
<dbReference type="PANTHER" id="PTHR33164:SF103">
    <property type="entry name" value="REGULATORY PROTEIN MARR"/>
    <property type="match status" value="1"/>
</dbReference>